<proteinExistence type="predicted"/>
<comment type="caution">
    <text evidence="2">The sequence shown here is derived from an EMBL/GenBank/DDBJ whole genome shotgun (WGS) entry which is preliminary data.</text>
</comment>
<keyword evidence="3" id="KW-1185">Reference proteome</keyword>
<dbReference type="EMBL" id="JADWDJ010000017">
    <property type="protein sequence ID" value="KAG5267804.1"/>
    <property type="molecule type" value="Genomic_DNA"/>
</dbReference>
<dbReference type="AlphaFoldDB" id="A0AAV6FZE9"/>
<gene>
    <name evidence="2" type="ORF">AALO_G00225940</name>
</gene>
<evidence type="ECO:0000313" key="2">
    <source>
        <dbReference type="EMBL" id="KAG5267804.1"/>
    </source>
</evidence>
<evidence type="ECO:0000256" key="1">
    <source>
        <dbReference type="SAM" id="MobiDB-lite"/>
    </source>
</evidence>
<feature type="region of interest" description="Disordered" evidence="1">
    <location>
        <begin position="31"/>
        <end position="56"/>
    </location>
</feature>
<name>A0AAV6FZE9_9TELE</name>
<dbReference type="Proteomes" id="UP000823561">
    <property type="component" value="Chromosome 17"/>
</dbReference>
<sequence>MLINGQYHGEKSTSNCSLVFLLKVSFEKAHQSTGAKEDNTSAIGDSAEKGQTGTHAARGTGYLAWRLKQRVSQRLVKNSSGALKYMNTMSFLRR</sequence>
<accession>A0AAV6FZE9</accession>
<protein>
    <submittedName>
        <fullName evidence="2">Uncharacterized protein</fullName>
    </submittedName>
</protein>
<reference evidence="2 3" key="1">
    <citation type="submission" date="2020-10" db="EMBL/GenBank/DDBJ databases">
        <title>Chromosome-scale genome assembly of the Allis shad, Alosa alosa.</title>
        <authorList>
            <person name="Margot Z."/>
            <person name="Christophe K."/>
            <person name="Cabau C."/>
            <person name="Louis A."/>
            <person name="Berthelot C."/>
            <person name="Parey E."/>
            <person name="Roest Crollius H."/>
            <person name="Montfort J."/>
            <person name="Robinson-Rechavi M."/>
            <person name="Bucao C."/>
            <person name="Bouchez O."/>
            <person name="Gislard M."/>
            <person name="Lluch J."/>
            <person name="Milhes M."/>
            <person name="Lampietro C."/>
            <person name="Lopez Roques C."/>
            <person name="Donnadieu C."/>
            <person name="Braasch I."/>
            <person name="Desvignes T."/>
            <person name="Postlethwait J."/>
            <person name="Bobe J."/>
            <person name="Guiguen Y."/>
        </authorList>
    </citation>
    <scope>NUCLEOTIDE SEQUENCE [LARGE SCALE GENOMIC DNA]</scope>
    <source>
        <strain evidence="2">M-15738</strain>
        <tissue evidence="2">Blood</tissue>
    </source>
</reference>
<evidence type="ECO:0000313" key="3">
    <source>
        <dbReference type="Proteomes" id="UP000823561"/>
    </source>
</evidence>
<organism evidence="2 3">
    <name type="scientific">Alosa alosa</name>
    <name type="common">allis shad</name>
    <dbReference type="NCBI Taxonomy" id="278164"/>
    <lineage>
        <taxon>Eukaryota</taxon>
        <taxon>Metazoa</taxon>
        <taxon>Chordata</taxon>
        <taxon>Craniata</taxon>
        <taxon>Vertebrata</taxon>
        <taxon>Euteleostomi</taxon>
        <taxon>Actinopterygii</taxon>
        <taxon>Neopterygii</taxon>
        <taxon>Teleostei</taxon>
        <taxon>Clupei</taxon>
        <taxon>Clupeiformes</taxon>
        <taxon>Clupeoidei</taxon>
        <taxon>Clupeidae</taxon>
        <taxon>Alosa</taxon>
    </lineage>
</organism>